<dbReference type="AlphaFoldDB" id="A0A5B8VCZ8"/>
<evidence type="ECO:0000313" key="1">
    <source>
        <dbReference type="EMBL" id="QEC68863.1"/>
    </source>
</evidence>
<dbReference type="EMBL" id="CP042435">
    <property type="protein sequence ID" value="QEC68863.1"/>
    <property type="molecule type" value="Genomic_DNA"/>
</dbReference>
<keyword evidence="2" id="KW-1185">Reference proteome</keyword>
<dbReference type="KEGG" id="pgin:FRZ67_16690"/>
<proteinExistence type="predicted"/>
<reference evidence="1 2" key="1">
    <citation type="journal article" date="2016" name="Int. J. Syst. Evol. Microbiol.">
        <title>Panacibacter ginsenosidivorans gen. nov., sp. nov., with ginsenoside converting activity isolated from soil of a ginseng field.</title>
        <authorList>
            <person name="Siddiqi M.Z."/>
            <person name="Muhammad Shafi S."/>
            <person name="Choi K.D."/>
            <person name="Im W.T."/>
        </authorList>
    </citation>
    <scope>NUCLEOTIDE SEQUENCE [LARGE SCALE GENOMIC DNA]</scope>
    <source>
        <strain evidence="1 2">Gsoil1550</strain>
    </source>
</reference>
<protein>
    <submittedName>
        <fullName evidence="1">Uncharacterized protein</fullName>
    </submittedName>
</protein>
<sequence length="119" mass="14294">MQKEVITNPFRIQYYDYSWNDIRDMVNTMVARFPQRYRLAYHNDYYEKIILLINLHPTFNIEHANLIYISKIDAEPQSSLLVYETKKYNGDITTLNDFKRGITCMTEFSNDLFLVNHVN</sequence>
<gene>
    <name evidence="1" type="ORF">FRZ67_16690</name>
</gene>
<dbReference type="RefSeq" id="WP_147191319.1">
    <property type="nucleotide sequence ID" value="NZ_CP042435.1"/>
</dbReference>
<evidence type="ECO:0000313" key="2">
    <source>
        <dbReference type="Proteomes" id="UP000321533"/>
    </source>
</evidence>
<dbReference type="Proteomes" id="UP000321533">
    <property type="component" value="Chromosome"/>
</dbReference>
<organism evidence="1 2">
    <name type="scientific">Panacibacter ginsenosidivorans</name>
    <dbReference type="NCBI Taxonomy" id="1813871"/>
    <lineage>
        <taxon>Bacteria</taxon>
        <taxon>Pseudomonadati</taxon>
        <taxon>Bacteroidota</taxon>
        <taxon>Chitinophagia</taxon>
        <taxon>Chitinophagales</taxon>
        <taxon>Chitinophagaceae</taxon>
        <taxon>Panacibacter</taxon>
    </lineage>
</organism>
<name>A0A5B8VCZ8_9BACT</name>
<accession>A0A5B8VCZ8</accession>